<accession>K0SSN7</accession>
<dbReference type="PANTHER" id="PTHR24201">
    <property type="entry name" value="ANK_REP_REGION DOMAIN-CONTAINING PROTEIN"/>
    <property type="match status" value="1"/>
</dbReference>
<gene>
    <name evidence="6" type="ORF">THAOC_09414</name>
</gene>
<dbReference type="CDD" id="cd06257">
    <property type="entry name" value="DnaJ"/>
    <property type="match status" value="1"/>
</dbReference>
<dbReference type="PROSITE" id="PS50088">
    <property type="entry name" value="ANK_REPEAT"/>
    <property type="match status" value="1"/>
</dbReference>
<evidence type="ECO:0000313" key="7">
    <source>
        <dbReference type="Proteomes" id="UP000266841"/>
    </source>
</evidence>
<dbReference type="InterPro" id="IPR001623">
    <property type="entry name" value="DnaJ_domain"/>
</dbReference>
<dbReference type="Proteomes" id="UP000266841">
    <property type="component" value="Unassembled WGS sequence"/>
</dbReference>
<dbReference type="InterPro" id="IPR050776">
    <property type="entry name" value="Ank_Repeat/CDKN_Inhibitor"/>
</dbReference>
<proteinExistence type="predicted"/>
<feature type="domain" description="J" evidence="5">
    <location>
        <begin position="318"/>
        <end position="396"/>
    </location>
</feature>
<dbReference type="Gene3D" id="1.10.287.110">
    <property type="entry name" value="DnaJ domain"/>
    <property type="match status" value="1"/>
</dbReference>
<dbReference type="InterPro" id="IPR036869">
    <property type="entry name" value="J_dom_sf"/>
</dbReference>
<dbReference type="InterPro" id="IPR036770">
    <property type="entry name" value="Ankyrin_rpt-contain_sf"/>
</dbReference>
<dbReference type="OMA" id="HWIGLVP"/>
<evidence type="ECO:0000256" key="2">
    <source>
        <dbReference type="ARBA" id="ARBA00023043"/>
    </source>
</evidence>
<dbReference type="Pfam" id="PF12796">
    <property type="entry name" value="Ank_2"/>
    <property type="match status" value="1"/>
</dbReference>
<comment type="caution">
    <text evidence="6">The sequence shown here is derived from an EMBL/GenBank/DDBJ whole genome shotgun (WGS) entry which is preliminary data.</text>
</comment>
<feature type="region of interest" description="Disordered" evidence="4">
    <location>
        <begin position="346"/>
        <end position="366"/>
    </location>
</feature>
<dbReference type="OrthoDB" id="60897at2759"/>
<keyword evidence="2 3" id="KW-0040">ANK repeat</keyword>
<dbReference type="SUPFAM" id="SSF48403">
    <property type="entry name" value="Ankyrin repeat"/>
    <property type="match status" value="1"/>
</dbReference>
<evidence type="ECO:0000256" key="1">
    <source>
        <dbReference type="ARBA" id="ARBA00022737"/>
    </source>
</evidence>
<dbReference type="EMBL" id="AGNL01010203">
    <property type="protein sequence ID" value="EJK69338.1"/>
    <property type="molecule type" value="Genomic_DNA"/>
</dbReference>
<dbReference type="SMART" id="SM00248">
    <property type="entry name" value="ANK"/>
    <property type="match status" value="4"/>
</dbReference>
<feature type="repeat" description="ANK" evidence="3">
    <location>
        <begin position="129"/>
        <end position="157"/>
    </location>
</feature>
<keyword evidence="1" id="KW-0677">Repeat</keyword>
<sequence length="518" mass="58316">MLPVRVGGCWLEEGEECECSMIDHDDEPGAPVMCDRPDLLELCSLPSSASDEERGERLERLSTWLADYPESTRDLLTLPEYRDPKTGCMPLHWAAGTGFNEAIASIMEFKFEHGLTDLSVDQRAHHPSTGRTPLHYAARNGHLGTCKMLARNGANMHPCCGRGGVTPLQLACWQNRLSIVTYLVEVNGPAVVHERNSFDCGLQHWIGLVPQKRWRGESSRIDAVDDGSGVLPLARYLNSLGVKYDSSADNSNSQGHTPCHKAAWGGNISLIKYFRDEHSVVDTVQDQAGNFCADLARMRGNLQCQEWLIHHCSEDRARSYRVLGLEDGADMETVRNRYLELARRKHPDRLGDNESEEKKEDDPQRNDFITIKAAYDHLVKEGGKGQQSNPKYSDLKLLENHARVNADFGKGSCDDNDLFIARLTAVLSDYGDDGFPISLLVRRWNQIWPERKLPTRYVIEREVKSGETGTMTVRKEVKLLKWLKWKCRGTSVYFRHTQGDTLAFAGEAHILGKESHIS</sequence>
<dbReference type="PROSITE" id="PS50076">
    <property type="entry name" value="DNAJ_2"/>
    <property type="match status" value="1"/>
</dbReference>
<protein>
    <recommendedName>
        <fullName evidence="5">J domain-containing protein</fullName>
    </recommendedName>
</protein>
<evidence type="ECO:0000259" key="5">
    <source>
        <dbReference type="PROSITE" id="PS50076"/>
    </source>
</evidence>
<dbReference type="Pfam" id="PF00226">
    <property type="entry name" value="DnaJ"/>
    <property type="match status" value="1"/>
</dbReference>
<dbReference type="AlphaFoldDB" id="K0SSN7"/>
<dbReference type="Gene3D" id="1.25.40.20">
    <property type="entry name" value="Ankyrin repeat-containing domain"/>
    <property type="match status" value="2"/>
</dbReference>
<dbReference type="InterPro" id="IPR002110">
    <property type="entry name" value="Ankyrin_rpt"/>
</dbReference>
<organism evidence="6 7">
    <name type="scientific">Thalassiosira oceanica</name>
    <name type="common">Marine diatom</name>
    <dbReference type="NCBI Taxonomy" id="159749"/>
    <lineage>
        <taxon>Eukaryota</taxon>
        <taxon>Sar</taxon>
        <taxon>Stramenopiles</taxon>
        <taxon>Ochrophyta</taxon>
        <taxon>Bacillariophyta</taxon>
        <taxon>Coscinodiscophyceae</taxon>
        <taxon>Thalassiosirophycidae</taxon>
        <taxon>Thalassiosirales</taxon>
        <taxon>Thalassiosiraceae</taxon>
        <taxon>Thalassiosira</taxon>
    </lineage>
</organism>
<keyword evidence="7" id="KW-1185">Reference proteome</keyword>
<dbReference type="eggNOG" id="KOG0504">
    <property type="taxonomic scope" value="Eukaryota"/>
</dbReference>
<evidence type="ECO:0000313" key="6">
    <source>
        <dbReference type="EMBL" id="EJK69338.1"/>
    </source>
</evidence>
<evidence type="ECO:0000256" key="3">
    <source>
        <dbReference type="PROSITE-ProRule" id="PRU00023"/>
    </source>
</evidence>
<evidence type="ECO:0000256" key="4">
    <source>
        <dbReference type="SAM" id="MobiDB-lite"/>
    </source>
</evidence>
<dbReference type="PROSITE" id="PS50297">
    <property type="entry name" value="ANK_REP_REGION"/>
    <property type="match status" value="1"/>
</dbReference>
<dbReference type="SMART" id="SM00271">
    <property type="entry name" value="DnaJ"/>
    <property type="match status" value="1"/>
</dbReference>
<dbReference type="SUPFAM" id="SSF46565">
    <property type="entry name" value="Chaperone J-domain"/>
    <property type="match status" value="1"/>
</dbReference>
<reference evidence="6 7" key="1">
    <citation type="journal article" date="2012" name="Genome Biol.">
        <title>Genome and low-iron response of an oceanic diatom adapted to chronic iron limitation.</title>
        <authorList>
            <person name="Lommer M."/>
            <person name="Specht M."/>
            <person name="Roy A.S."/>
            <person name="Kraemer L."/>
            <person name="Andreson R."/>
            <person name="Gutowska M.A."/>
            <person name="Wolf J."/>
            <person name="Bergner S.V."/>
            <person name="Schilhabel M.B."/>
            <person name="Klostermeier U.C."/>
            <person name="Beiko R.G."/>
            <person name="Rosenstiel P."/>
            <person name="Hippler M."/>
            <person name="Laroche J."/>
        </authorList>
    </citation>
    <scope>NUCLEOTIDE SEQUENCE [LARGE SCALE GENOMIC DNA]</scope>
    <source>
        <strain evidence="6 7">CCMP1005</strain>
    </source>
</reference>
<name>K0SSN7_THAOC</name>
<feature type="compositionally biased region" description="Basic and acidic residues" evidence="4">
    <location>
        <begin position="346"/>
        <end position="365"/>
    </location>
</feature>